<feature type="compositionally biased region" description="Basic and acidic residues" evidence="1">
    <location>
        <begin position="313"/>
        <end position="323"/>
    </location>
</feature>
<feature type="compositionally biased region" description="Acidic residues" evidence="1">
    <location>
        <begin position="389"/>
        <end position="398"/>
    </location>
</feature>
<sequence length="667" mass="77417">MEVIKLPGFGLPVNYMPDDDEHFPTLLGLDSDFEANTLTNREICMLRFIEEITNKPDWWIKVHDETIASKWKAEALEFDWGQYLRYGDFTSTMADACIEEMKLKAPIYEKTNLLPVYDYTAAIVKSDHLIPEDVWQALKQATKVLEDIPASDKDWHPGSDQKVLNLVHPSMYPLVYGKSRILLGRRIGLAEALQNCGQGLVIEKPSDKLIRGELWHCTSTNFQWLPCDVSVEDGCVKIESYINNLHPVKYAALYPIIEKFIEKALPAWDIVYRWLEEFSMQRLKIEEARTRCRSKRTCANARGHACTALARPTGDDEPRRGEYDENYSDSVISDSDDEAPLRKPEEWREPKRTLKATLQRFQKKMDQWDSEYESEEYDSSEDRDMPDSQSEDEDDEERERDPNHVSEKEVKRRDLRWFYKTHPVVAPEPSPEPKLKFCAEDVKPTGFFHDILPETGPKRLQVIVKLANIHLAPDNPTYPGGSWHTEGQINEHICSTALFYYDNENITDSYIDFRTMANAEELDDGLLSYDQYDWKTIQRIFAIEWPGGGSRIQSVGSVLSREKRALFFPNVFQHHVNSFSLADPTKPGHRKILALFLVDPAIPVISTANVPPQQKDWWPEELNPNGDLPFDEEKAKEFRKELMEERSANEWRAYDKIKRAEWNFCEH</sequence>
<feature type="domain" description="DUF4246" evidence="2">
    <location>
        <begin position="92"/>
        <end position="620"/>
    </location>
</feature>
<proteinExistence type="predicted"/>
<feature type="region of interest" description="Disordered" evidence="1">
    <location>
        <begin position="309"/>
        <end position="349"/>
    </location>
</feature>
<evidence type="ECO:0000259" key="3">
    <source>
        <dbReference type="Pfam" id="PF21666"/>
    </source>
</evidence>
<name>A0A8H4KJZ8_9HYPO</name>
<reference evidence="4" key="1">
    <citation type="submission" date="2020-01" db="EMBL/GenBank/DDBJ databases">
        <title>Identification and distribution of gene clusters putatively required for synthesis of sphingolipid metabolism inhibitors in phylogenetically diverse species of the filamentous fungus Fusarium.</title>
        <authorList>
            <person name="Kim H.-S."/>
            <person name="Busman M."/>
            <person name="Brown D.W."/>
            <person name="Divon H."/>
            <person name="Uhlig S."/>
            <person name="Proctor R.H."/>
        </authorList>
    </citation>
    <scope>NUCLEOTIDE SEQUENCE</scope>
    <source>
        <strain evidence="4">NRRL 53441</strain>
    </source>
</reference>
<evidence type="ECO:0000259" key="2">
    <source>
        <dbReference type="Pfam" id="PF14033"/>
    </source>
</evidence>
<dbReference type="InterPro" id="IPR025340">
    <property type="entry name" value="DUF4246"/>
</dbReference>
<dbReference type="EMBL" id="JAADJG010000212">
    <property type="protein sequence ID" value="KAF4451722.1"/>
    <property type="molecule type" value="Genomic_DNA"/>
</dbReference>
<dbReference type="AlphaFoldDB" id="A0A8H4KJZ8"/>
<dbReference type="Pfam" id="PF14033">
    <property type="entry name" value="DUF4246"/>
    <property type="match status" value="1"/>
</dbReference>
<keyword evidence="5" id="KW-1185">Reference proteome</keyword>
<feature type="compositionally biased region" description="Basic and acidic residues" evidence="1">
    <location>
        <begin position="339"/>
        <end position="349"/>
    </location>
</feature>
<gene>
    <name evidence="4" type="ORF">F53441_5401</name>
</gene>
<evidence type="ECO:0000313" key="5">
    <source>
        <dbReference type="Proteomes" id="UP000605986"/>
    </source>
</evidence>
<protein>
    <submittedName>
        <fullName evidence="4">Armadillo-like helical</fullName>
    </submittedName>
</protein>
<dbReference type="OrthoDB" id="415532at2759"/>
<organism evidence="4 5">
    <name type="scientific">Fusarium austroafricanum</name>
    <dbReference type="NCBI Taxonomy" id="2364996"/>
    <lineage>
        <taxon>Eukaryota</taxon>
        <taxon>Fungi</taxon>
        <taxon>Dikarya</taxon>
        <taxon>Ascomycota</taxon>
        <taxon>Pezizomycotina</taxon>
        <taxon>Sordariomycetes</taxon>
        <taxon>Hypocreomycetidae</taxon>
        <taxon>Hypocreales</taxon>
        <taxon>Nectriaceae</taxon>
        <taxon>Fusarium</taxon>
        <taxon>Fusarium concolor species complex</taxon>
    </lineage>
</organism>
<feature type="region of interest" description="Disordered" evidence="1">
    <location>
        <begin position="365"/>
        <end position="407"/>
    </location>
</feature>
<dbReference type="InterPro" id="IPR049192">
    <property type="entry name" value="DUF4246_C"/>
</dbReference>
<comment type="caution">
    <text evidence="4">The sequence shown here is derived from an EMBL/GenBank/DDBJ whole genome shotgun (WGS) entry which is preliminary data.</text>
</comment>
<dbReference type="PANTHER" id="PTHR33119">
    <property type="entry name" value="IFI3P"/>
    <property type="match status" value="1"/>
</dbReference>
<dbReference type="Pfam" id="PF21666">
    <property type="entry name" value="DUF4246_N"/>
    <property type="match status" value="1"/>
</dbReference>
<accession>A0A8H4KJZ8</accession>
<evidence type="ECO:0000313" key="4">
    <source>
        <dbReference type="EMBL" id="KAF4451722.1"/>
    </source>
</evidence>
<dbReference type="Proteomes" id="UP000605986">
    <property type="component" value="Unassembled WGS sequence"/>
</dbReference>
<dbReference type="InterPro" id="IPR049207">
    <property type="entry name" value="DUF4246_N"/>
</dbReference>
<feature type="compositionally biased region" description="Acidic residues" evidence="1">
    <location>
        <begin position="368"/>
        <end position="379"/>
    </location>
</feature>
<evidence type="ECO:0000256" key="1">
    <source>
        <dbReference type="SAM" id="MobiDB-lite"/>
    </source>
</evidence>
<dbReference type="PANTHER" id="PTHR33119:SF1">
    <property type="entry name" value="FE2OG DIOXYGENASE DOMAIN-CONTAINING PROTEIN"/>
    <property type="match status" value="1"/>
</dbReference>
<feature type="domain" description="DUF4246" evidence="3">
    <location>
        <begin position="6"/>
        <end position="74"/>
    </location>
</feature>